<dbReference type="Gene3D" id="2.60.120.1440">
    <property type="match status" value="1"/>
</dbReference>
<feature type="domain" description="SPOR" evidence="2">
    <location>
        <begin position="225"/>
        <end position="301"/>
    </location>
</feature>
<dbReference type="OrthoDB" id="369729at2"/>
<keyword evidence="4" id="KW-1185">Reference proteome</keyword>
<evidence type="ECO:0000313" key="4">
    <source>
        <dbReference type="Proteomes" id="UP000008385"/>
    </source>
</evidence>
<dbReference type="Proteomes" id="UP000008385">
    <property type="component" value="Chromosome"/>
</dbReference>
<dbReference type="RefSeq" id="WP_013902972.1">
    <property type="nucleotide sequence ID" value="NC_015677.1"/>
</dbReference>
<dbReference type="SUPFAM" id="SSF110997">
    <property type="entry name" value="Sporulation related repeat"/>
    <property type="match status" value="1"/>
</dbReference>
<feature type="signal peptide" evidence="1">
    <location>
        <begin position="1"/>
        <end position="25"/>
    </location>
</feature>
<dbReference type="eggNOG" id="COG4254">
    <property type="taxonomic scope" value="Bacteria"/>
</dbReference>
<dbReference type="Pfam" id="PF04773">
    <property type="entry name" value="FecR"/>
    <property type="match status" value="1"/>
</dbReference>
<dbReference type="Pfam" id="PF05036">
    <property type="entry name" value="SPOR"/>
    <property type="match status" value="1"/>
</dbReference>
<evidence type="ECO:0000313" key="3">
    <source>
        <dbReference type="EMBL" id="AEG94744.1"/>
    </source>
</evidence>
<gene>
    <name evidence="3" type="ordered locus">Rta_36290</name>
</gene>
<reference evidence="3 4" key="2">
    <citation type="journal article" date="2011" name="PLoS ONE">
        <title>The Cyst-Dividing Bacterium Ramlibacter tataouinensis TTB310 Genome Reveals a Well-Stocked Toolbox for Adaptation to a Desert Environment.</title>
        <authorList>
            <person name="De Luca G."/>
            <person name="Barakat M."/>
            <person name="Ortet P."/>
            <person name="Fochesato S."/>
            <person name="Jourlin-Castelli C."/>
            <person name="Ansaldi M."/>
            <person name="Py B."/>
            <person name="Fichant G."/>
            <person name="Coutinho P.M."/>
            <person name="Voulhoux R."/>
            <person name="Bastien O."/>
            <person name="Marechal E."/>
            <person name="Henrissat B."/>
            <person name="Quentin Y."/>
            <person name="Noirot P."/>
            <person name="Filloux A."/>
            <person name="Mejean V."/>
            <person name="Dubow M.S."/>
            <person name="Barras F."/>
            <person name="Barbe V."/>
            <person name="Weissenbach J."/>
            <person name="Mihalcescu I."/>
            <person name="Vermeglio A."/>
            <person name="Achouak W."/>
            <person name="Heulin T."/>
        </authorList>
    </citation>
    <scope>NUCLEOTIDE SEQUENCE [LARGE SCALE GENOMIC DNA]</scope>
    <source>
        <strain evidence="4">ATCC BAA-407 / DSM 14655 / LMG 21543 / TTB310</strain>
    </source>
</reference>
<dbReference type="InterPro" id="IPR006860">
    <property type="entry name" value="FecR"/>
</dbReference>
<dbReference type="InterPro" id="IPR036680">
    <property type="entry name" value="SPOR-like_sf"/>
</dbReference>
<dbReference type="AlphaFoldDB" id="F5Y1G0"/>
<dbReference type="Gene3D" id="3.30.70.1070">
    <property type="entry name" value="Sporulation related repeat"/>
    <property type="match status" value="1"/>
</dbReference>
<organism evidence="3 4">
    <name type="scientific">Ramlibacter tataouinensis (strain ATCC BAA-407 / DSM 14655 / LMG 21543 / TTB310)</name>
    <dbReference type="NCBI Taxonomy" id="365046"/>
    <lineage>
        <taxon>Bacteria</taxon>
        <taxon>Pseudomonadati</taxon>
        <taxon>Pseudomonadota</taxon>
        <taxon>Betaproteobacteria</taxon>
        <taxon>Burkholderiales</taxon>
        <taxon>Comamonadaceae</taxon>
        <taxon>Ramlibacter</taxon>
    </lineage>
</organism>
<accession>F5Y1G0</accession>
<dbReference type="PROSITE" id="PS51724">
    <property type="entry name" value="SPOR"/>
    <property type="match status" value="1"/>
</dbReference>
<dbReference type="InterPro" id="IPR007730">
    <property type="entry name" value="SPOR-like_dom"/>
</dbReference>
<dbReference type="GO" id="GO:0042834">
    <property type="term" value="F:peptidoglycan binding"/>
    <property type="evidence" value="ECO:0007669"/>
    <property type="project" value="InterPro"/>
</dbReference>
<dbReference type="EMBL" id="CP000245">
    <property type="protein sequence ID" value="AEG94744.1"/>
    <property type="molecule type" value="Genomic_DNA"/>
</dbReference>
<dbReference type="HOGENOM" id="CLU_935814_0_0_4"/>
<feature type="chain" id="PRO_5003331284" description="SPOR domain-containing protein" evidence="1">
    <location>
        <begin position="26"/>
        <end position="302"/>
    </location>
</feature>
<evidence type="ECO:0000256" key="1">
    <source>
        <dbReference type="SAM" id="SignalP"/>
    </source>
</evidence>
<dbReference type="STRING" id="365046.Rta_36290"/>
<protein>
    <recommendedName>
        <fullName evidence="2">SPOR domain-containing protein</fullName>
    </recommendedName>
</protein>
<dbReference type="KEGG" id="rta:Rta_36290"/>
<dbReference type="PATRIC" id="fig|365046.3.peg.3719"/>
<sequence length="302" mass="31943">MKRRLLLQGSLSAAGLAAAASGAEAAVAATAPARTLQVEAVQMPAWIEADGQRRPLAPGDTVSTAQEVETGANAALVMRLPEGSLVRLGEKSRLAVPQLSVAQEQDQTVVRSQLKLTEGFFRFTTSAVAKAVGRREIDVTLRTATIGIRGTDFWSMTDAVHDAACLFEGRIELATRDQGALVLDKPTAFWARFFERPVQPVGNATPDELARFLRSTEPQPGRGIAVAGGRWRVVAGEARDAAGATALAQRLRRAGYPAQVRARGAVREVHIAQLATREDAAAVLQKIAGIAAGVQGRVARAA</sequence>
<name>F5Y1G0_RAMTT</name>
<dbReference type="eggNOG" id="COG3147">
    <property type="taxonomic scope" value="Bacteria"/>
</dbReference>
<proteinExistence type="predicted"/>
<keyword evidence="1" id="KW-0732">Signal</keyword>
<reference evidence="4" key="1">
    <citation type="submission" date="2006-01" db="EMBL/GenBank/DDBJ databases">
        <title>Genome of the cyst-dividing bacterium Ramlibacter tataouinensis.</title>
        <authorList>
            <person name="Barakat M."/>
            <person name="Ortet P."/>
            <person name="De Luca G."/>
            <person name="Jourlin-Castelli C."/>
            <person name="Ansaldi M."/>
            <person name="Py B."/>
            <person name="Fichant G."/>
            <person name="Coutinho P."/>
            <person name="Voulhoux R."/>
            <person name="Bastien O."/>
            <person name="Roy S."/>
            <person name="Marechal E."/>
            <person name="Henrissat B."/>
            <person name="Quentin Y."/>
            <person name="Noirot P."/>
            <person name="Filloux A."/>
            <person name="Mejean V."/>
            <person name="DuBow M."/>
            <person name="Barras F."/>
            <person name="Heulin T."/>
        </authorList>
    </citation>
    <scope>NUCLEOTIDE SEQUENCE [LARGE SCALE GENOMIC DNA]</scope>
    <source>
        <strain evidence="4">ATCC BAA-407 / DSM 14655 / LMG 21543 / TTB310</strain>
    </source>
</reference>
<evidence type="ECO:0000259" key="2">
    <source>
        <dbReference type="PROSITE" id="PS51724"/>
    </source>
</evidence>